<reference evidence="2 3" key="1">
    <citation type="submission" date="2015-07" db="EMBL/GenBank/DDBJ databases">
        <title>Emmonsia species relationships and genome sequence.</title>
        <authorList>
            <consortium name="The Broad Institute Genomics Platform"/>
            <person name="Cuomo C.A."/>
            <person name="Munoz J.F."/>
            <person name="Imamovic A."/>
            <person name="Priest M.E."/>
            <person name="Young S."/>
            <person name="Clay O.K."/>
            <person name="McEwen J.G."/>
        </authorList>
    </citation>
    <scope>NUCLEOTIDE SEQUENCE [LARGE SCALE GENOMIC DNA]</scope>
    <source>
        <strain evidence="2 3">UAMH 9510</strain>
    </source>
</reference>
<dbReference type="EMBL" id="LGRN01000001">
    <property type="protein sequence ID" value="OJD20066.1"/>
    <property type="molecule type" value="Genomic_DNA"/>
</dbReference>
<feature type="compositionally biased region" description="Low complexity" evidence="1">
    <location>
        <begin position="91"/>
        <end position="101"/>
    </location>
</feature>
<evidence type="ECO:0000256" key="1">
    <source>
        <dbReference type="SAM" id="MobiDB-lite"/>
    </source>
</evidence>
<organism evidence="2 3">
    <name type="scientific">Emergomyces pasteurianus Ep9510</name>
    <dbReference type="NCBI Taxonomy" id="1447872"/>
    <lineage>
        <taxon>Eukaryota</taxon>
        <taxon>Fungi</taxon>
        <taxon>Dikarya</taxon>
        <taxon>Ascomycota</taxon>
        <taxon>Pezizomycotina</taxon>
        <taxon>Eurotiomycetes</taxon>
        <taxon>Eurotiomycetidae</taxon>
        <taxon>Onygenales</taxon>
        <taxon>Ajellomycetaceae</taxon>
        <taxon>Emergomyces</taxon>
    </lineage>
</organism>
<feature type="region of interest" description="Disordered" evidence="1">
    <location>
        <begin position="273"/>
        <end position="322"/>
    </location>
</feature>
<comment type="caution">
    <text evidence="2">The sequence shown here is derived from an EMBL/GenBank/DDBJ whole genome shotgun (WGS) entry which is preliminary data.</text>
</comment>
<name>A0A1J9PVY8_9EURO</name>
<proteinExistence type="predicted"/>
<accession>A0A1J9PVY8</accession>
<keyword evidence="3" id="KW-1185">Reference proteome</keyword>
<protein>
    <submittedName>
        <fullName evidence="2">Uncharacterized protein</fullName>
    </submittedName>
</protein>
<gene>
    <name evidence="2" type="ORF">AJ78_00083</name>
</gene>
<sequence length="322" mass="35745">MPPAKRSKKSTSSSSQLHLQPQPKAAVRHEKGEEEEEKQKKKESQQSKNVTTTTTTTLLSPPADTVEHIDPSLLEEEEGLSDLDASTGKPTATADIATTTTPSHRTGDGRGGGGYNSLKQFKGQIYSGMAVGGSHTWEYQPGTWHETKEEPDLWKIDYRATKRRAGRRRLAPKGSGAPVGTEYHWYIVAHQYVRKMDANTYETHMTGSKYKLAHKGAEARSWSVPSVKGQREREIELLEDAGRRVRGLPPVLAGEKVRVEKREKGQQRLDVLFGAGKAESEKEEEEKSQAYEGVKRKREGNDDYDDDEGAAKVVEGDISEEG</sequence>
<dbReference type="OrthoDB" id="4225980at2759"/>
<feature type="region of interest" description="Disordered" evidence="1">
    <location>
        <begin position="1"/>
        <end position="114"/>
    </location>
</feature>
<feature type="compositionally biased region" description="Basic and acidic residues" evidence="1">
    <location>
        <begin position="27"/>
        <end position="45"/>
    </location>
</feature>
<dbReference type="VEuPathDB" id="FungiDB:AJ78_00083"/>
<feature type="compositionally biased region" description="Low complexity" evidence="1">
    <location>
        <begin position="46"/>
        <end position="57"/>
    </location>
</feature>
<dbReference type="STRING" id="1447872.A0A1J9PVY8"/>
<dbReference type="AlphaFoldDB" id="A0A1J9PVY8"/>
<evidence type="ECO:0000313" key="3">
    <source>
        <dbReference type="Proteomes" id="UP000182235"/>
    </source>
</evidence>
<evidence type="ECO:0000313" key="2">
    <source>
        <dbReference type="EMBL" id="OJD20066.1"/>
    </source>
</evidence>
<dbReference type="Proteomes" id="UP000182235">
    <property type="component" value="Unassembled WGS sequence"/>
</dbReference>